<sequence>MLLLIKQGVLEVAEAKIDLPERLTSGQEVLLGQILDGNLVIDPQPPESLHVLTSVLQYVPYHVCPSRLLMPVPHRLRVPVCPLRRVQLPVVICHRSSLILGKTISENIKIKKKCKTRLRFNYVRHKIIR</sequence>
<name>A0A2P2NKH5_RHIMU</name>
<evidence type="ECO:0000313" key="1">
    <source>
        <dbReference type="EMBL" id="MBX42935.1"/>
    </source>
</evidence>
<accession>A0A2P2NKH5</accession>
<dbReference type="AlphaFoldDB" id="A0A2P2NKH5"/>
<reference evidence="1" key="1">
    <citation type="submission" date="2018-02" db="EMBL/GenBank/DDBJ databases">
        <title>Rhizophora mucronata_Transcriptome.</title>
        <authorList>
            <person name="Meera S.P."/>
            <person name="Sreeshan A."/>
            <person name="Augustine A."/>
        </authorList>
    </citation>
    <scope>NUCLEOTIDE SEQUENCE</scope>
    <source>
        <tissue evidence="1">Leaf</tissue>
    </source>
</reference>
<proteinExistence type="predicted"/>
<organism evidence="1">
    <name type="scientific">Rhizophora mucronata</name>
    <name type="common">Asiatic mangrove</name>
    <dbReference type="NCBI Taxonomy" id="61149"/>
    <lineage>
        <taxon>Eukaryota</taxon>
        <taxon>Viridiplantae</taxon>
        <taxon>Streptophyta</taxon>
        <taxon>Embryophyta</taxon>
        <taxon>Tracheophyta</taxon>
        <taxon>Spermatophyta</taxon>
        <taxon>Magnoliopsida</taxon>
        <taxon>eudicotyledons</taxon>
        <taxon>Gunneridae</taxon>
        <taxon>Pentapetalae</taxon>
        <taxon>rosids</taxon>
        <taxon>fabids</taxon>
        <taxon>Malpighiales</taxon>
        <taxon>Rhizophoraceae</taxon>
        <taxon>Rhizophora</taxon>
    </lineage>
</organism>
<dbReference type="EMBL" id="GGEC01062451">
    <property type="protein sequence ID" value="MBX42935.1"/>
    <property type="molecule type" value="Transcribed_RNA"/>
</dbReference>
<protein>
    <submittedName>
        <fullName evidence="1">Uncharacterized protein</fullName>
    </submittedName>
</protein>